<dbReference type="VEuPathDB" id="VectorBase:BGLB038538"/>
<gene>
    <name evidence="2" type="primary">106061867</name>
</gene>
<dbReference type="Proteomes" id="UP000076420">
    <property type="component" value="Unassembled WGS sequence"/>
</dbReference>
<evidence type="ECO:0000313" key="3">
    <source>
        <dbReference type="Proteomes" id="UP000076420"/>
    </source>
</evidence>
<dbReference type="KEGG" id="bgt:106061867"/>
<name>A0A2C9M4V6_BIOGL</name>
<evidence type="ECO:0000313" key="2">
    <source>
        <dbReference type="EnsemblMetazoa" id="BGLB038538-PB"/>
    </source>
</evidence>
<feature type="chain" id="PRO_5012858509" description="SUEL-type lectin domain-containing protein" evidence="1">
    <location>
        <begin position="26"/>
        <end position="143"/>
    </location>
</feature>
<keyword evidence="1" id="KW-0732">Signal</keyword>
<dbReference type="EnsemblMetazoa" id="BGLB038538-RB">
    <property type="protein sequence ID" value="BGLB038538-PB"/>
    <property type="gene ID" value="BGLB038538"/>
</dbReference>
<feature type="signal peptide" evidence="1">
    <location>
        <begin position="1"/>
        <end position="25"/>
    </location>
</feature>
<accession>A0A2C9M4V6</accession>
<evidence type="ECO:0000256" key="1">
    <source>
        <dbReference type="SAM" id="SignalP"/>
    </source>
</evidence>
<sequence length="143" mass="16207">MRSSDNFIYVIVIFLAWIQAGQVISQTFTLSADYIHQRVTNDGGENVFDDPCPSQGIVIESLQIVIVKKCSESGSKHILNNAGVNEKEKLLVKYIQKECTGRPQCELQETWNIRPTLKCNDSQIPIEKINIKGRCLQTSKNFF</sequence>
<proteinExistence type="predicted"/>
<evidence type="ECO:0008006" key="4">
    <source>
        <dbReference type="Google" id="ProtNLM"/>
    </source>
</evidence>
<dbReference type="VEuPathDB" id="VectorBase:BGLAX_043661"/>
<organism evidence="2 3">
    <name type="scientific">Biomphalaria glabrata</name>
    <name type="common">Bloodfluke planorb</name>
    <name type="synonym">Freshwater snail</name>
    <dbReference type="NCBI Taxonomy" id="6526"/>
    <lineage>
        <taxon>Eukaryota</taxon>
        <taxon>Metazoa</taxon>
        <taxon>Spiralia</taxon>
        <taxon>Lophotrochozoa</taxon>
        <taxon>Mollusca</taxon>
        <taxon>Gastropoda</taxon>
        <taxon>Heterobranchia</taxon>
        <taxon>Euthyneura</taxon>
        <taxon>Panpulmonata</taxon>
        <taxon>Hygrophila</taxon>
        <taxon>Lymnaeoidea</taxon>
        <taxon>Planorbidae</taxon>
        <taxon>Biomphalaria</taxon>
    </lineage>
</organism>
<protein>
    <recommendedName>
        <fullName evidence="4">SUEL-type lectin domain-containing protein</fullName>
    </recommendedName>
</protein>
<reference evidence="2" key="1">
    <citation type="submission" date="2020-05" db="UniProtKB">
        <authorList>
            <consortium name="EnsemblMetazoa"/>
        </authorList>
    </citation>
    <scope>IDENTIFICATION</scope>
    <source>
        <strain evidence="2">BB02</strain>
    </source>
</reference>
<dbReference type="AlphaFoldDB" id="A0A2C9M4V6"/>